<keyword evidence="4" id="KW-0547">Nucleotide-binding</keyword>
<name>A0A017HTJ1_9RHOB</name>
<evidence type="ECO:0000256" key="6">
    <source>
        <dbReference type="ARBA" id="ARBA00022967"/>
    </source>
</evidence>
<dbReference type="EMBL" id="AOSK01000024">
    <property type="protein sequence ID" value="EYD77640.1"/>
    <property type="molecule type" value="Genomic_DNA"/>
</dbReference>
<dbReference type="GO" id="GO:0043215">
    <property type="term" value="P:daunorubicin transport"/>
    <property type="evidence" value="ECO:0007669"/>
    <property type="project" value="InterPro"/>
</dbReference>
<gene>
    <name evidence="10" type="ORF">Rumeso_00806</name>
</gene>
<dbReference type="PANTHER" id="PTHR42711:SF19">
    <property type="entry name" value="DOXORUBICIN RESISTANCE ATP-BINDING PROTEIN DRRA"/>
    <property type="match status" value="1"/>
</dbReference>
<evidence type="ECO:0000256" key="7">
    <source>
        <dbReference type="ARBA" id="ARBA00023136"/>
    </source>
</evidence>
<dbReference type="PROSITE" id="PS50893">
    <property type="entry name" value="ABC_TRANSPORTER_2"/>
    <property type="match status" value="1"/>
</dbReference>
<evidence type="ECO:0000256" key="4">
    <source>
        <dbReference type="ARBA" id="ARBA00022741"/>
    </source>
</evidence>
<dbReference type="InterPro" id="IPR003593">
    <property type="entry name" value="AAA+_ATPase"/>
</dbReference>
<dbReference type="InterPro" id="IPR017871">
    <property type="entry name" value="ABC_transporter-like_CS"/>
</dbReference>
<dbReference type="NCBIfam" id="TIGR01188">
    <property type="entry name" value="drrA"/>
    <property type="match status" value="1"/>
</dbReference>
<evidence type="ECO:0000256" key="3">
    <source>
        <dbReference type="ARBA" id="ARBA00022475"/>
    </source>
</evidence>
<keyword evidence="7" id="KW-0472">Membrane</keyword>
<feature type="domain" description="ABC transporter" evidence="9">
    <location>
        <begin position="9"/>
        <end position="239"/>
    </location>
</feature>
<evidence type="ECO:0000256" key="2">
    <source>
        <dbReference type="ARBA" id="ARBA00022448"/>
    </source>
</evidence>
<evidence type="ECO:0000256" key="8">
    <source>
        <dbReference type="ARBA" id="ARBA00049985"/>
    </source>
</evidence>
<dbReference type="InterPro" id="IPR025302">
    <property type="entry name" value="DrrA1/2-like_C"/>
</dbReference>
<evidence type="ECO:0000256" key="5">
    <source>
        <dbReference type="ARBA" id="ARBA00022840"/>
    </source>
</evidence>
<dbReference type="GO" id="GO:1900753">
    <property type="term" value="P:doxorubicin transport"/>
    <property type="evidence" value="ECO:0007669"/>
    <property type="project" value="InterPro"/>
</dbReference>
<accession>A0A017HTJ1</accession>
<dbReference type="GO" id="GO:0005886">
    <property type="term" value="C:plasma membrane"/>
    <property type="evidence" value="ECO:0007669"/>
    <property type="project" value="UniProtKB-SubCell"/>
</dbReference>
<evidence type="ECO:0000259" key="9">
    <source>
        <dbReference type="PROSITE" id="PS50893"/>
    </source>
</evidence>
<dbReference type="SMART" id="SM00382">
    <property type="entry name" value="AAA"/>
    <property type="match status" value="1"/>
</dbReference>
<comment type="similarity">
    <text evidence="8">Belongs to the ABC transporter superfamily. Drug exporter-1 (DrugE1) (TC 3.A.1.105) family.</text>
</comment>
<sequence>MADGQHLAIRARGMVKRFGDLTAVAGIDLDVPAGMIFAILGPNGAGKTTLLRMLATLLRPDAGEAALIGRDLRADPDGVREVISMTGQFASLDEDLTGRENLVLLARLWGFRGAAARGRAVALLSAFDLAEAGGRQVKAYSGGMRRRLDIAASLIVTPGILFLDEPTTGLDPTARAGVWSLIKGLAQSGVTILLTTQYLEEADQLAGRIAVIDHGRKIAEGTSRELKAQTGSGMLHVSPLGDHDRAALVLERVVGVPAHRSAEGGDLSVPVADAARATAAISALVAEGIEVGDFRMGQPSLDEVFFALTGGPGREDRP</sequence>
<comment type="subcellular location">
    <subcellularLocation>
        <location evidence="1">Cell membrane</location>
        <topology evidence="1">Peripheral membrane protein</topology>
        <orientation evidence="1">Cytoplasmic side</orientation>
    </subcellularLocation>
</comment>
<dbReference type="PANTHER" id="PTHR42711">
    <property type="entry name" value="ABC TRANSPORTER ATP-BINDING PROTEIN"/>
    <property type="match status" value="1"/>
</dbReference>
<dbReference type="Gene3D" id="3.40.50.300">
    <property type="entry name" value="P-loop containing nucleotide triphosphate hydrolases"/>
    <property type="match status" value="1"/>
</dbReference>
<proteinExistence type="inferred from homology"/>
<protein>
    <submittedName>
        <fullName evidence="10">ABC transporter, ATP-binding protein</fullName>
    </submittedName>
</protein>
<keyword evidence="5 10" id="KW-0067">ATP-binding</keyword>
<keyword evidence="6" id="KW-1278">Translocase</keyword>
<dbReference type="Pfam" id="PF13732">
    <property type="entry name" value="DrrA1-3_C"/>
    <property type="match status" value="1"/>
</dbReference>
<keyword evidence="11" id="KW-1185">Reference proteome</keyword>
<dbReference type="InterPro" id="IPR003439">
    <property type="entry name" value="ABC_transporter-like_ATP-bd"/>
</dbReference>
<dbReference type="AlphaFoldDB" id="A0A017HTJ1"/>
<evidence type="ECO:0000313" key="10">
    <source>
        <dbReference type="EMBL" id="EYD77640.1"/>
    </source>
</evidence>
<dbReference type="OrthoDB" id="9778547at2"/>
<comment type="caution">
    <text evidence="10">The sequence shown here is derived from an EMBL/GenBank/DDBJ whole genome shotgun (WGS) entry which is preliminary data.</text>
</comment>
<dbReference type="PATRIC" id="fig|442562.3.peg.800"/>
<dbReference type="HOGENOM" id="CLU_000604_1_2_5"/>
<dbReference type="Pfam" id="PF00005">
    <property type="entry name" value="ABC_tran"/>
    <property type="match status" value="1"/>
</dbReference>
<evidence type="ECO:0000313" key="11">
    <source>
        <dbReference type="Proteomes" id="UP000019666"/>
    </source>
</evidence>
<dbReference type="GO" id="GO:0005524">
    <property type="term" value="F:ATP binding"/>
    <property type="evidence" value="ECO:0007669"/>
    <property type="project" value="UniProtKB-KW"/>
</dbReference>
<dbReference type="InterPro" id="IPR050763">
    <property type="entry name" value="ABC_transporter_ATP-binding"/>
</dbReference>
<reference evidence="10 11" key="1">
    <citation type="submission" date="2013-02" db="EMBL/GenBank/DDBJ databases">
        <authorList>
            <person name="Fiebig A."/>
            <person name="Goeker M."/>
            <person name="Klenk H.-P.P."/>
        </authorList>
    </citation>
    <scope>NUCLEOTIDE SEQUENCE [LARGE SCALE GENOMIC DNA]</scope>
    <source>
        <strain evidence="10 11">DSM 19309</strain>
    </source>
</reference>
<dbReference type="GO" id="GO:0016887">
    <property type="term" value="F:ATP hydrolysis activity"/>
    <property type="evidence" value="ECO:0007669"/>
    <property type="project" value="InterPro"/>
</dbReference>
<dbReference type="PROSITE" id="PS00211">
    <property type="entry name" value="ABC_TRANSPORTER_1"/>
    <property type="match status" value="1"/>
</dbReference>
<dbReference type="Proteomes" id="UP000019666">
    <property type="component" value="Unassembled WGS sequence"/>
</dbReference>
<evidence type="ECO:0000256" key="1">
    <source>
        <dbReference type="ARBA" id="ARBA00004413"/>
    </source>
</evidence>
<dbReference type="STRING" id="442562.Rumeso_00806"/>
<dbReference type="SUPFAM" id="SSF52540">
    <property type="entry name" value="P-loop containing nucleoside triphosphate hydrolases"/>
    <property type="match status" value="1"/>
</dbReference>
<dbReference type="RefSeq" id="WP_037281702.1">
    <property type="nucleotide sequence ID" value="NZ_KK088593.1"/>
</dbReference>
<keyword evidence="2" id="KW-0813">Transport</keyword>
<keyword evidence="3" id="KW-1003">Cell membrane</keyword>
<dbReference type="InterPro" id="IPR005894">
    <property type="entry name" value="DrrA"/>
</dbReference>
<dbReference type="InterPro" id="IPR027417">
    <property type="entry name" value="P-loop_NTPase"/>
</dbReference>
<organism evidence="10 11">
    <name type="scientific">Rubellimicrobium mesophilum DSM 19309</name>
    <dbReference type="NCBI Taxonomy" id="442562"/>
    <lineage>
        <taxon>Bacteria</taxon>
        <taxon>Pseudomonadati</taxon>
        <taxon>Pseudomonadota</taxon>
        <taxon>Alphaproteobacteria</taxon>
        <taxon>Rhodobacterales</taxon>
        <taxon>Roseobacteraceae</taxon>
        <taxon>Rubellimicrobium</taxon>
    </lineage>
</organism>